<name>A0A834IUC9_RHYFE</name>
<dbReference type="EMBL" id="JAACXV010000014">
    <property type="protein sequence ID" value="KAF7287364.1"/>
    <property type="molecule type" value="Genomic_DNA"/>
</dbReference>
<dbReference type="InterPro" id="IPR011598">
    <property type="entry name" value="bHLH_dom"/>
</dbReference>
<dbReference type="CDD" id="cd11410">
    <property type="entry name" value="bHLH_O_HES"/>
    <property type="match status" value="1"/>
</dbReference>
<evidence type="ECO:0000313" key="8">
    <source>
        <dbReference type="Proteomes" id="UP000625711"/>
    </source>
</evidence>
<dbReference type="GO" id="GO:0005634">
    <property type="term" value="C:nucleus"/>
    <property type="evidence" value="ECO:0007669"/>
    <property type="project" value="UniProtKB-SubCell"/>
</dbReference>
<dbReference type="SMART" id="SM00353">
    <property type="entry name" value="HLH"/>
    <property type="match status" value="1"/>
</dbReference>
<keyword evidence="4" id="KW-0804">Transcription</keyword>
<evidence type="ECO:0000256" key="3">
    <source>
        <dbReference type="ARBA" id="ARBA00023125"/>
    </source>
</evidence>
<proteinExistence type="predicted"/>
<dbReference type="InterPro" id="IPR050370">
    <property type="entry name" value="HES_HEY"/>
</dbReference>
<evidence type="ECO:0000256" key="4">
    <source>
        <dbReference type="ARBA" id="ARBA00023163"/>
    </source>
</evidence>
<dbReference type="PROSITE" id="PS50888">
    <property type="entry name" value="BHLH"/>
    <property type="match status" value="1"/>
</dbReference>
<dbReference type="Pfam" id="PF00010">
    <property type="entry name" value="HLH"/>
    <property type="match status" value="1"/>
</dbReference>
<comment type="subcellular location">
    <subcellularLocation>
        <location evidence="1">Nucleus</location>
    </subcellularLocation>
</comment>
<organism evidence="7 8">
    <name type="scientific">Rhynchophorus ferrugineus</name>
    <name type="common">Red palm weevil</name>
    <name type="synonym">Curculio ferrugineus</name>
    <dbReference type="NCBI Taxonomy" id="354439"/>
    <lineage>
        <taxon>Eukaryota</taxon>
        <taxon>Metazoa</taxon>
        <taxon>Ecdysozoa</taxon>
        <taxon>Arthropoda</taxon>
        <taxon>Hexapoda</taxon>
        <taxon>Insecta</taxon>
        <taxon>Pterygota</taxon>
        <taxon>Neoptera</taxon>
        <taxon>Endopterygota</taxon>
        <taxon>Coleoptera</taxon>
        <taxon>Polyphaga</taxon>
        <taxon>Cucujiformia</taxon>
        <taxon>Curculionidae</taxon>
        <taxon>Dryophthorinae</taxon>
        <taxon>Rhynchophorus</taxon>
    </lineage>
</organism>
<dbReference type="PANTHER" id="PTHR10985">
    <property type="entry name" value="BASIC HELIX-LOOP-HELIX TRANSCRIPTION FACTOR, HES-RELATED"/>
    <property type="match status" value="1"/>
</dbReference>
<comment type="caution">
    <text evidence="7">The sequence shown here is derived from an EMBL/GenBank/DDBJ whole genome shotgun (WGS) entry which is preliminary data.</text>
</comment>
<keyword evidence="8" id="KW-1185">Reference proteome</keyword>
<evidence type="ECO:0000259" key="6">
    <source>
        <dbReference type="PROSITE" id="PS50888"/>
    </source>
</evidence>
<dbReference type="SUPFAM" id="SSF47459">
    <property type="entry name" value="HLH, helix-loop-helix DNA-binding domain"/>
    <property type="match status" value="1"/>
</dbReference>
<dbReference type="AlphaFoldDB" id="A0A834IUC9"/>
<dbReference type="GO" id="GO:0046983">
    <property type="term" value="F:protein dimerization activity"/>
    <property type="evidence" value="ECO:0007669"/>
    <property type="project" value="InterPro"/>
</dbReference>
<feature type="domain" description="BHLH" evidence="6">
    <location>
        <begin position="15"/>
        <end position="77"/>
    </location>
</feature>
<evidence type="ECO:0000313" key="7">
    <source>
        <dbReference type="EMBL" id="KAF7287364.1"/>
    </source>
</evidence>
<dbReference type="Proteomes" id="UP000625711">
    <property type="component" value="Unassembled WGS sequence"/>
</dbReference>
<gene>
    <name evidence="7" type="ORF">GWI33_001722</name>
</gene>
<keyword evidence="5" id="KW-0539">Nucleus</keyword>
<dbReference type="FunFam" id="4.10.280.10:FF:000009">
    <property type="entry name" value="Transcription factor HES-1"/>
    <property type="match status" value="1"/>
</dbReference>
<evidence type="ECO:0000256" key="2">
    <source>
        <dbReference type="ARBA" id="ARBA00023015"/>
    </source>
</evidence>
<protein>
    <recommendedName>
        <fullName evidence="6">BHLH domain-containing protein</fullName>
    </recommendedName>
</protein>
<evidence type="ECO:0000256" key="5">
    <source>
        <dbReference type="ARBA" id="ARBA00023242"/>
    </source>
</evidence>
<dbReference type="OrthoDB" id="6085656at2759"/>
<keyword evidence="2" id="KW-0805">Transcription regulation</keyword>
<accession>A0A834IUC9</accession>
<evidence type="ECO:0000256" key="1">
    <source>
        <dbReference type="ARBA" id="ARBA00004123"/>
    </source>
</evidence>
<sequence>MEHQLQSTSQFASENRKIRKPLLEKKRRARINECLEALKQMLLESKTNLKGSKNGQRTAKLEKADILEMTVKYMQNLHYKLQRLEETHVQKPIVQNGTYLRTQSADNPMEAVRQEVTIYPTSSVNGELVFVIPKHLNQTLPATNIDQESSIWRPW</sequence>
<dbReference type="Gene3D" id="4.10.280.10">
    <property type="entry name" value="Helix-loop-helix DNA-binding domain"/>
    <property type="match status" value="1"/>
</dbReference>
<dbReference type="GO" id="GO:1990837">
    <property type="term" value="F:sequence-specific double-stranded DNA binding"/>
    <property type="evidence" value="ECO:0007669"/>
    <property type="project" value="UniProtKB-ARBA"/>
</dbReference>
<dbReference type="InterPro" id="IPR036638">
    <property type="entry name" value="HLH_DNA-bd_sf"/>
</dbReference>
<reference evidence="7" key="1">
    <citation type="submission" date="2020-08" db="EMBL/GenBank/DDBJ databases">
        <title>Genome sequencing and assembly of the red palm weevil Rhynchophorus ferrugineus.</title>
        <authorList>
            <person name="Dias G.B."/>
            <person name="Bergman C.M."/>
            <person name="Manee M."/>
        </authorList>
    </citation>
    <scope>NUCLEOTIDE SEQUENCE</scope>
    <source>
        <strain evidence="7">AA-2017</strain>
        <tissue evidence="7">Whole larva</tissue>
    </source>
</reference>
<keyword evidence="3" id="KW-0238">DNA-binding</keyword>